<dbReference type="Proteomes" id="UP000886724">
    <property type="component" value="Unassembled WGS sequence"/>
</dbReference>
<feature type="transmembrane region" description="Helical" evidence="1">
    <location>
        <begin position="157"/>
        <end position="177"/>
    </location>
</feature>
<sequence length="265" mass="29979">MILPLFKKEIKANYKIFIIFILIISLYAGIIVAMYDPELGKSLEMMAESMPELFAAFSMTNAGSSLIEFVTNYLFGFIMIIIPFVFMLIMISRLICRYIDKGSFAYLLATPRNRSQIILTQLLTVLLGVLLLIVYETVLVIVCGKVMFNELVPIKEFLVLNCGLFGLHCFFSTLVYLTACSFNETKWSMGLGGGLGMIFILIQMLSQVSDKFDFLKYLTPLTLFDTNGLIELDLQAIMFAGVLYLLVFVFIIVAVNIFKKRDLSL</sequence>
<dbReference type="PANTHER" id="PTHR37305:SF2">
    <property type="entry name" value="BACITRACIN TRANSPORT PERMEASE PROTEIN BCRB"/>
    <property type="match status" value="1"/>
</dbReference>
<feature type="transmembrane region" description="Helical" evidence="1">
    <location>
        <begin position="73"/>
        <end position="96"/>
    </location>
</feature>
<keyword evidence="1" id="KW-0472">Membrane</keyword>
<dbReference type="AlphaFoldDB" id="A0A9D2BN35"/>
<protein>
    <submittedName>
        <fullName evidence="2">ABC transporter permease subunit</fullName>
    </submittedName>
</protein>
<comment type="caution">
    <text evidence="2">The sequence shown here is derived from an EMBL/GenBank/DDBJ whole genome shotgun (WGS) entry which is preliminary data.</text>
</comment>
<feature type="transmembrane region" description="Helical" evidence="1">
    <location>
        <begin position="189"/>
        <end position="208"/>
    </location>
</feature>
<reference evidence="2" key="2">
    <citation type="submission" date="2021-04" db="EMBL/GenBank/DDBJ databases">
        <authorList>
            <person name="Gilroy R."/>
        </authorList>
    </citation>
    <scope>NUCLEOTIDE SEQUENCE</scope>
    <source>
        <strain evidence="2">ChiGjej1B1-14440</strain>
    </source>
</reference>
<evidence type="ECO:0000256" key="1">
    <source>
        <dbReference type="SAM" id="Phobius"/>
    </source>
</evidence>
<reference evidence="2" key="1">
    <citation type="journal article" date="2021" name="PeerJ">
        <title>Extensive microbial diversity within the chicken gut microbiome revealed by metagenomics and culture.</title>
        <authorList>
            <person name="Gilroy R."/>
            <person name="Ravi A."/>
            <person name="Getino M."/>
            <person name="Pursley I."/>
            <person name="Horton D.L."/>
            <person name="Alikhan N.F."/>
            <person name="Baker D."/>
            <person name="Gharbi K."/>
            <person name="Hall N."/>
            <person name="Watson M."/>
            <person name="Adriaenssens E.M."/>
            <person name="Foster-Nyarko E."/>
            <person name="Jarju S."/>
            <person name="Secka A."/>
            <person name="Antonio M."/>
            <person name="Oren A."/>
            <person name="Chaudhuri R.R."/>
            <person name="La Ragione R."/>
            <person name="Hildebrand F."/>
            <person name="Pallen M.J."/>
        </authorList>
    </citation>
    <scope>NUCLEOTIDE SEQUENCE</scope>
    <source>
        <strain evidence="2">ChiGjej1B1-14440</strain>
    </source>
</reference>
<organism evidence="2 3">
    <name type="scientific">Candidatus Erysipelatoclostridium merdavium</name>
    <dbReference type="NCBI Taxonomy" id="2838566"/>
    <lineage>
        <taxon>Bacteria</taxon>
        <taxon>Bacillati</taxon>
        <taxon>Bacillota</taxon>
        <taxon>Erysipelotrichia</taxon>
        <taxon>Erysipelotrichales</taxon>
        <taxon>Erysipelotrichales incertae sedis</taxon>
    </lineage>
</organism>
<keyword evidence="1" id="KW-0812">Transmembrane</keyword>
<evidence type="ECO:0000313" key="3">
    <source>
        <dbReference type="Proteomes" id="UP000886724"/>
    </source>
</evidence>
<gene>
    <name evidence="2" type="ORF">H9980_06230</name>
</gene>
<proteinExistence type="predicted"/>
<feature type="transmembrane region" description="Helical" evidence="1">
    <location>
        <begin position="236"/>
        <end position="258"/>
    </location>
</feature>
<name>A0A9D2BN35_9FIRM</name>
<keyword evidence="1" id="KW-1133">Transmembrane helix</keyword>
<feature type="transmembrane region" description="Helical" evidence="1">
    <location>
        <begin position="12"/>
        <end position="35"/>
    </location>
</feature>
<accession>A0A9D2BN35</accession>
<feature type="transmembrane region" description="Helical" evidence="1">
    <location>
        <begin position="117"/>
        <end position="142"/>
    </location>
</feature>
<dbReference type="PANTHER" id="PTHR37305">
    <property type="entry name" value="INTEGRAL MEMBRANE PROTEIN-RELATED"/>
    <property type="match status" value="1"/>
</dbReference>
<dbReference type="EMBL" id="DXET01000139">
    <property type="protein sequence ID" value="HIX81552.1"/>
    <property type="molecule type" value="Genomic_DNA"/>
</dbReference>
<evidence type="ECO:0000313" key="2">
    <source>
        <dbReference type="EMBL" id="HIX81552.1"/>
    </source>
</evidence>